<gene>
    <name evidence="1" type="ORF">Rifp1Sym_ek00040</name>
</gene>
<dbReference type="NCBIfam" id="TIGR02001">
    <property type="entry name" value="gcw_chp"/>
    <property type="match status" value="1"/>
</dbReference>
<organism evidence="1 2">
    <name type="scientific">endosymbiont of Riftia pachyptila</name>
    <name type="common">vent Ph05</name>
    <dbReference type="NCBI Taxonomy" id="1048808"/>
    <lineage>
        <taxon>Bacteria</taxon>
        <taxon>Pseudomonadati</taxon>
        <taxon>Pseudomonadota</taxon>
        <taxon>Gammaproteobacteria</taxon>
        <taxon>sulfur-oxidizing symbionts</taxon>
    </lineage>
</organism>
<dbReference type="Pfam" id="PF09694">
    <property type="entry name" value="Gcw_chp"/>
    <property type="match status" value="1"/>
</dbReference>
<evidence type="ECO:0000313" key="1">
    <source>
        <dbReference type="EMBL" id="EGV50036.1"/>
    </source>
</evidence>
<proteinExistence type="predicted"/>
<comment type="caution">
    <text evidence="1">The sequence shown here is derived from an EMBL/GenBank/DDBJ whole genome shotgun (WGS) entry which is preliminary data.</text>
</comment>
<evidence type="ECO:0000313" key="2">
    <source>
        <dbReference type="Proteomes" id="UP000004491"/>
    </source>
</evidence>
<protein>
    <recommendedName>
        <fullName evidence="3">Porin domain-containing protein</fullName>
    </recommendedName>
</protein>
<keyword evidence="2" id="KW-1185">Reference proteome</keyword>
<dbReference type="AlphaFoldDB" id="G2DH65"/>
<dbReference type="EMBL" id="AFOC01000116">
    <property type="protein sequence ID" value="EGV50036.1"/>
    <property type="molecule type" value="Genomic_DNA"/>
</dbReference>
<dbReference type="PATRIC" id="fig|1048808.3.peg.3011"/>
<sequence>MYNVLFMMVFTDLARFLLKVAVSGNLWFFALNKYNSLQTARDFRSSEMKMKKLALACSVAMIAASTQTLAETEVSMNVGATSNYIWRGMTQTSDGAAVSGGLDAGFDSGIYLGTWASNVTDGFELDFYGGFAGEAGDFGYDLGAIYYMYKDDADADFAEVYANASFMFVNAGLAYTVSADNDPSEGDLYYFVGASFDLPQDFSIGGTIGVYDYDAAGSDDLTHYQIDLSKSAGDYGDVTFTLSDTDATAGADKDMRALVSLEQILLKPRFNTIKGGAQLLLHPLRRKQHENDFCNHQALQAR</sequence>
<dbReference type="Proteomes" id="UP000004491">
    <property type="component" value="Unassembled WGS sequence"/>
</dbReference>
<name>G2DH65_9GAMM</name>
<reference evidence="1" key="1">
    <citation type="journal article" date="2011" name="ISME J.">
        <title>The endosymbionts of the deep-sea tubeworms Riftia pachyptila and Tevnia jerichonana share an identical physiology as revealed by proteogenomic analyses.</title>
        <authorList>
            <person name="Gardebrecht A."/>
            <person name="Markert S."/>
            <person name="Felbeck H."/>
            <person name="Thuermer A."/>
            <person name="Albrecht D."/>
            <person name="Wollherr A."/>
            <person name="Kabisch J."/>
            <person name="Lehmann R."/>
            <person name="Daniel R."/>
            <person name="Liesegang H."/>
            <person name="Hecker M."/>
            <person name="Sievert S.M."/>
            <person name="Schweder T."/>
        </authorList>
    </citation>
    <scope>NUCLEOTIDE SEQUENCE [LARGE SCALE GENOMIC DNA]</scope>
</reference>
<evidence type="ECO:0008006" key="3">
    <source>
        <dbReference type="Google" id="ProtNLM"/>
    </source>
</evidence>
<accession>G2DH65</accession>
<dbReference type="InterPro" id="IPR010239">
    <property type="entry name" value="CHP02001"/>
</dbReference>